<evidence type="ECO:0000313" key="5">
    <source>
        <dbReference type="Proteomes" id="UP000631114"/>
    </source>
</evidence>
<feature type="transmembrane region" description="Helical" evidence="1">
    <location>
        <begin position="179"/>
        <end position="197"/>
    </location>
</feature>
<dbReference type="EMBL" id="JADFTS010000005">
    <property type="protein sequence ID" value="KAF9605478.1"/>
    <property type="molecule type" value="Genomic_DNA"/>
</dbReference>
<evidence type="ECO:0000256" key="1">
    <source>
        <dbReference type="SAM" id="Phobius"/>
    </source>
</evidence>
<sequence length="198" mass="21450">MAATKLLLLFVLLQTILLFSYHVKADEKDDLLNGINSYRSSLNLSALNENNNADCLADKIADQFKNQPCTKTTGANTVPGTENQFSNFPDLLGKCHLNLTNTVDGTIMPACVPNLVPSVVLTNFTESQYSGNLNKPKYTGIGIGSEGDWIVVVLSTSNTNGSFVPAANTASIASHVPKFSLIYLLSLFLGFFSVYYLN</sequence>
<reference evidence="4 5" key="1">
    <citation type="submission" date="2020-10" db="EMBL/GenBank/DDBJ databases">
        <title>The Coptis chinensis genome and diversification of protoberbering-type alkaloids.</title>
        <authorList>
            <person name="Wang B."/>
            <person name="Shu S."/>
            <person name="Song C."/>
            <person name="Liu Y."/>
        </authorList>
    </citation>
    <scope>NUCLEOTIDE SEQUENCE [LARGE SCALE GENOMIC DNA]</scope>
    <source>
        <strain evidence="4">HL-2020</strain>
        <tissue evidence="4">Leaf</tissue>
    </source>
</reference>
<dbReference type="PANTHER" id="PTHR33976">
    <property type="entry name" value="OS07G0645000 PROTEIN"/>
    <property type="match status" value="1"/>
</dbReference>
<evidence type="ECO:0000259" key="3">
    <source>
        <dbReference type="Pfam" id="PF25884"/>
    </source>
</evidence>
<dbReference type="Proteomes" id="UP000631114">
    <property type="component" value="Unassembled WGS sequence"/>
</dbReference>
<feature type="domain" description="Uncharacterized GPI-anchored protein At5g19230-like" evidence="3">
    <location>
        <begin position="28"/>
        <end position="154"/>
    </location>
</feature>
<dbReference type="InterPro" id="IPR045285">
    <property type="entry name" value="At5g19230-like"/>
</dbReference>
<evidence type="ECO:0000313" key="4">
    <source>
        <dbReference type="EMBL" id="KAF9605478.1"/>
    </source>
</evidence>
<organism evidence="4 5">
    <name type="scientific">Coptis chinensis</name>
    <dbReference type="NCBI Taxonomy" id="261450"/>
    <lineage>
        <taxon>Eukaryota</taxon>
        <taxon>Viridiplantae</taxon>
        <taxon>Streptophyta</taxon>
        <taxon>Embryophyta</taxon>
        <taxon>Tracheophyta</taxon>
        <taxon>Spermatophyta</taxon>
        <taxon>Magnoliopsida</taxon>
        <taxon>Ranunculales</taxon>
        <taxon>Ranunculaceae</taxon>
        <taxon>Coptidoideae</taxon>
        <taxon>Coptis</taxon>
    </lineage>
</organism>
<protein>
    <recommendedName>
        <fullName evidence="3">Uncharacterized GPI-anchored protein At5g19230-like domain-containing protein</fullName>
    </recommendedName>
</protein>
<feature type="signal peptide" evidence="2">
    <location>
        <begin position="1"/>
        <end position="25"/>
    </location>
</feature>
<proteinExistence type="predicted"/>
<name>A0A835HW74_9MAGN</name>
<dbReference type="AlphaFoldDB" id="A0A835HW74"/>
<keyword evidence="1" id="KW-1133">Transmembrane helix</keyword>
<comment type="caution">
    <text evidence="4">The sequence shown here is derived from an EMBL/GenBank/DDBJ whole genome shotgun (WGS) entry which is preliminary data.</text>
</comment>
<accession>A0A835HW74</accession>
<feature type="chain" id="PRO_5032446916" description="Uncharacterized GPI-anchored protein At5g19230-like domain-containing protein" evidence="2">
    <location>
        <begin position="26"/>
        <end position="198"/>
    </location>
</feature>
<dbReference type="PANTHER" id="PTHR33976:SF8">
    <property type="entry name" value="OS07G0645000 PROTEIN"/>
    <property type="match status" value="1"/>
</dbReference>
<gene>
    <name evidence="4" type="ORF">IFM89_017497</name>
</gene>
<keyword evidence="2" id="KW-0732">Signal</keyword>
<evidence type="ECO:0000256" key="2">
    <source>
        <dbReference type="SAM" id="SignalP"/>
    </source>
</evidence>
<dbReference type="InterPro" id="IPR059083">
    <property type="entry name" value="At5g19230_dom"/>
</dbReference>
<keyword evidence="1" id="KW-0472">Membrane</keyword>
<keyword evidence="5" id="KW-1185">Reference proteome</keyword>
<keyword evidence="1" id="KW-0812">Transmembrane</keyword>
<dbReference type="Pfam" id="PF25884">
    <property type="entry name" value="At5g19230"/>
    <property type="match status" value="1"/>
</dbReference>
<dbReference type="OrthoDB" id="753138at2759"/>